<organism evidence="7 8">
    <name type="scientific">Candidatus Uhrbacteria bacterium GW2011_GWF2_41_16</name>
    <dbReference type="NCBI Taxonomy" id="1618997"/>
    <lineage>
        <taxon>Bacteria</taxon>
        <taxon>Candidatus Uhriibacteriota</taxon>
    </lineage>
</organism>
<dbReference type="GO" id="GO:0015141">
    <property type="term" value="F:succinate transmembrane transporter activity"/>
    <property type="evidence" value="ECO:0007669"/>
    <property type="project" value="UniProtKB-ARBA"/>
</dbReference>
<dbReference type="GO" id="GO:0005886">
    <property type="term" value="C:plasma membrane"/>
    <property type="evidence" value="ECO:0007669"/>
    <property type="project" value="TreeGrafter"/>
</dbReference>
<feature type="transmembrane region" description="Helical" evidence="6">
    <location>
        <begin position="258"/>
        <end position="283"/>
    </location>
</feature>
<feature type="transmembrane region" description="Helical" evidence="6">
    <location>
        <begin position="313"/>
        <end position="337"/>
    </location>
</feature>
<dbReference type="AlphaFoldDB" id="A0A0G0Y906"/>
<dbReference type="InterPro" id="IPR031312">
    <property type="entry name" value="Na/sul_symport_CS"/>
</dbReference>
<evidence type="ECO:0000256" key="2">
    <source>
        <dbReference type="ARBA" id="ARBA00022448"/>
    </source>
</evidence>
<feature type="transmembrane region" description="Helical" evidence="6">
    <location>
        <begin position="120"/>
        <end position="138"/>
    </location>
</feature>
<dbReference type="PANTHER" id="PTHR10283">
    <property type="entry name" value="SOLUTE CARRIER FAMILY 13 MEMBER"/>
    <property type="match status" value="1"/>
</dbReference>
<feature type="transmembrane region" description="Helical" evidence="6">
    <location>
        <begin position="93"/>
        <end position="114"/>
    </location>
</feature>
<accession>A0A0G0Y906</accession>
<protein>
    <submittedName>
        <fullName evidence="7">Anion transporter</fullName>
    </submittedName>
</protein>
<dbReference type="NCBIfam" id="TIGR00785">
    <property type="entry name" value="dass"/>
    <property type="match status" value="1"/>
</dbReference>
<dbReference type="Pfam" id="PF00939">
    <property type="entry name" value="Na_sulph_symp"/>
    <property type="match status" value="1"/>
</dbReference>
<feature type="transmembrane region" description="Helical" evidence="6">
    <location>
        <begin position="416"/>
        <end position="440"/>
    </location>
</feature>
<dbReference type="CDD" id="cd01115">
    <property type="entry name" value="SLC13_permease"/>
    <property type="match status" value="1"/>
</dbReference>
<gene>
    <name evidence="7" type="ORF">UU48_C0025G0009</name>
</gene>
<feature type="transmembrane region" description="Helical" evidence="6">
    <location>
        <begin position="218"/>
        <end position="237"/>
    </location>
</feature>
<dbReference type="PATRIC" id="fig|1618997.3.peg.1158"/>
<dbReference type="InterPro" id="IPR001898">
    <property type="entry name" value="SLC13A/DASS"/>
</dbReference>
<evidence type="ECO:0000256" key="3">
    <source>
        <dbReference type="ARBA" id="ARBA00022692"/>
    </source>
</evidence>
<keyword evidence="3 6" id="KW-0812">Transmembrane</keyword>
<feature type="transmembrane region" description="Helical" evidence="6">
    <location>
        <begin position="349"/>
        <end position="367"/>
    </location>
</feature>
<evidence type="ECO:0000256" key="1">
    <source>
        <dbReference type="ARBA" id="ARBA00004141"/>
    </source>
</evidence>
<evidence type="ECO:0000313" key="8">
    <source>
        <dbReference type="Proteomes" id="UP000034746"/>
    </source>
</evidence>
<evidence type="ECO:0000256" key="5">
    <source>
        <dbReference type="ARBA" id="ARBA00023136"/>
    </source>
</evidence>
<feature type="transmembrane region" description="Helical" evidence="6">
    <location>
        <begin position="41"/>
        <end position="62"/>
    </location>
</feature>
<comment type="caution">
    <text evidence="7">The sequence shown here is derived from an EMBL/GenBank/DDBJ whole genome shotgun (WGS) entry which is preliminary data.</text>
</comment>
<keyword evidence="4 6" id="KW-1133">Transmembrane helix</keyword>
<feature type="transmembrane region" description="Helical" evidence="6">
    <location>
        <begin position="159"/>
        <end position="177"/>
    </location>
</feature>
<feature type="transmembrane region" description="Helical" evidence="6">
    <location>
        <begin position="446"/>
        <end position="464"/>
    </location>
</feature>
<dbReference type="EMBL" id="LCAU01000025">
    <property type="protein sequence ID" value="KKR96772.1"/>
    <property type="molecule type" value="Genomic_DNA"/>
</dbReference>
<sequence length="534" mass="57332">MTNDPHFDRYRSIRGGVLANMDIDDDMVQARLSPQEEKFEWWRQTIGLFIGPVGFFILYLLPTPSLSMEGHMLAAILGLVITYWITEPIPIPVTALLGAALCVISGVAPAKAVLSPFADPIVFLFIGSFMIAKAMSLHKLDRRFAYYIFSIKGIGNNPLSLLIACGVIVALISMWISNTAATAIMLPIGIGVIRTIERFPVVGEAGKLSGTQLRYRTGFMLMIAYGASIGGIATPVGSPPNLITMGMIESLADFRITFFQWMLFGVPLLVMMFILLTLILRFLNPPPGGKLSDNIELLSGIKSEVNIWSRGEMYTMLSFCLAVLLWVFPGITAGLFGSESEIYKSVKGVLDEGIVALIAASILFIIPTNWEKRTFAMTWGQAVKIDWGTIMLFGGGLSLGKLMFDTGVAKVIGTRLADAGGFEGLWSITALSIIIGILVSETTSNTASASMVIPVMIAVAQAAGVSPIPPALGAGLGASFGFMLPVSTPPNAIVYGSGMVPILSMVKAGLIFDILGFIMIWIGLRILCPVLGLM</sequence>
<name>A0A0G0Y906_9BACT</name>
<evidence type="ECO:0000256" key="4">
    <source>
        <dbReference type="ARBA" id="ARBA00022989"/>
    </source>
</evidence>
<dbReference type="PANTHER" id="PTHR10283:SF82">
    <property type="entry name" value="SOLUTE CARRIER FAMILY 13 MEMBER 2"/>
    <property type="match status" value="1"/>
</dbReference>
<keyword evidence="2" id="KW-0813">Transport</keyword>
<evidence type="ECO:0000256" key="6">
    <source>
        <dbReference type="SAM" id="Phobius"/>
    </source>
</evidence>
<dbReference type="PROSITE" id="PS01271">
    <property type="entry name" value="NA_SULFATE"/>
    <property type="match status" value="1"/>
</dbReference>
<comment type="subcellular location">
    <subcellularLocation>
        <location evidence="1">Membrane</location>
        <topology evidence="1">Multi-pass membrane protein</topology>
    </subcellularLocation>
</comment>
<reference evidence="7 8" key="1">
    <citation type="journal article" date="2015" name="Nature">
        <title>rRNA introns, odd ribosomes, and small enigmatic genomes across a large radiation of phyla.</title>
        <authorList>
            <person name="Brown C.T."/>
            <person name="Hug L.A."/>
            <person name="Thomas B.C."/>
            <person name="Sharon I."/>
            <person name="Castelle C.J."/>
            <person name="Singh A."/>
            <person name="Wilkins M.J."/>
            <person name="Williams K.H."/>
            <person name="Banfield J.F."/>
        </authorList>
    </citation>
    <scope>NUCLEOTIDE SEQUENCE [LARGE SCALE GENOMIC DNA]</scope>
</reference>
<feature type="transmembrane region" description="Helical" evidence="6">
    <location>
        <begin position="508"/>
        <end position="528"/>
    </location>
</feature>
<feature type="transmembrane region" description="Helical" evidence="6">
    <location>
        <begin position="387"/>
        <end position="404"/>
    </location>
</feature>
<evidence type="ECO:0000313" key="7">
    <source>
        <dbReference type="EMBL" id="KKR96772.1"/>
    </source>
</evidence>
<proteinExistence type="predicted"/>
<keyword evidence="5 6" id="KW-0472">Membrane</keyword>
<dbReference type="Proteomes" id="UP000034746">
    <property type="component" value="Unassembled WGS sequence"/>
</dbReference>